<accession>A0A1F5LR66</accession>
<gene>
    <name evidence="3" type="ORF">PENARI_c004G02347</name>
</gene>
<keyword evidence="4" id="KW-1185">Reference proteome</keyword>
<keyword evidence="2" id="KW-1133">Transmembrane helix</keyword>
<evidence type="ECO:0000313" key="4">
    <source>
        <dbReference type="Proteomes" id="UP000177622"/>
    </source>
</evidence>
<dbReference type="GeneID" id="34573712"/>
<dbReference type="OrthoDB" id="4311686at2759"/>
<comment type="caution">
    <text evidence="3">The sequence shown here is derived from an EMBL/GenBank/DDBJ whole genome shotgun (WGS) entry which is preliminary data.</text>
</comment>
<organism evidence="3 4">
    <name type="scientific">Penicillium arizonense</name>
    <dbReference type="NCBI Taxonomy" id="1835702"/>
    <lineage>
        <taxon>Eukaryota</taxon>
        <taxon>Fungi</taxon>
        <taxon>Dikarya</taxon>
        <taxon>Ascomycota</taxon>
        <taxon>Pezizomycotina</taxon>
        <taxon>Eurotiomycetes</taxon>
        <taxon>Eurotiomycetidae</taxon>
        <taxon>Eurotiales</taxon>
        <taxon>Aspergillaceae</taxon>
        <taxon>Penicillium</taxon>
    </lineage>
</organism>
<keyword evidence="2" id="KW-0472">Membrane</keyword>
<evidence type="ECO:0000256" key="1">
    <source>
        <dbReference type="SAM" id="MobiDB-lite"/>
    </source>
</evidence>
<feature type="compositionally biased region" description="Polar residues" evidence="1">
    <location>
        <begin position="106"/>
        <end position="115"/>
    </location>
</feature>
<evidence type="ECO:0000256" key="2">
    <source>
        <dbReference type="SAM" id="Phobius"/>
    </source>
</evidence>
<evidence type="ECO:0000313" key="3">
    <source>
        <dbReference type="EMBL" id="OGE55704.1"/>
    </source>
</evidence>
<protein>
    <submittedName>
        <fullName evidence="3">Uncharacterized protein</fullName>
    </submittedName>
</protein>
<keyword evidence="2" id="KW-0812">Transmembrane</keyword>
<feature type="compositionally biased region" description="Gly residues" evidence="1">
    <location>
        <begin position="84"/>
        <end position="98"/>
    </location>
</feature>
<dbReference type="AlphaFoldDB" id="A0A1F5LR66"/>
<feature type="region of interest" description="Disordered" evidence="1">
    <location>
        <begin position="84"/>
        <end position="116"/>
    </location>
</feature>
<reference evidence="3 4" key="1">
    <citation type="journal article" date="2016" name="Sci. Rep.">
        <title>Penicillium arizonense, a new, genome sequenced fungal species, reveals a high chemical diversity in secreted metabolites.</title>
        <authorList>
            <person name="Grijseels S."/>
            <person name="Nielsen J.C."/>
            <person name="Randelovic M."/>
            <person name="Nielsen J."/>
            <person name="Nielsen K.F."/>
            <person name="Workman M."/>
            <person name="Frisvad J.C."/>
        </authorList>
    </citation>
    <scope>NUCLEOTIDE SEQUENCE [LARGE SCALE GENOMIC DNA]</scope>
    <source>
        <strain evidence="3 4">CBS 141311</strain>
    </source>
</reference>
<sequence length="149" mass="16501">MTTLLSLLRRECNGDDTVSSCTKPTSRALTVGVPAAITGVLLLTAITVLIVLYYKRQRRDDREDLEDRNRSSGFYGRYAQQRFGGQGQAQGQGHGFGQGQAQRGAPTSSRRSSGESFFDYKQEDYGRYHMASFQEPEVPKPTATTRVVA</sequence>
<name>A0A1F5LR66_PENAI</name>
<dbReference type="RefSeq" id="XP_022491133.1">
    <property type="nucleotide sequence ID" value="XM_022628978.1"/>
</dbReference>
<dbReference type="Proteomes" id="UP000177622">
    <property type="component" value="Unassembled WGS sequence"/>
</dbReference>
<proteinExistence type="predicted"/>
<dbReference type="EMBL" id="LXJU01000004">
    <property type="protein sequence ID" value="OGE55704.1"/>
    <property type="molecule type" value="Genomic_DNA"/>
</dbReference>
<feature type="transmembrane region" description="Helical" evidence="2">
    <location>
        <begin position="33"/>
        <end position="54"/>
    </location>
</feature>